<evidence type="ECO:0000313" key="3">
    <source>
        <dbReference type="Proteomes" id="UP000268093"/>
    </source>
</evidence>
<name>A0A433D066_9FUNG</name>
<organism evidence="2 3">
    <name type="scientific">Jimgerdemannia flammicorona</name>
    <dbReference type="NCBI Taxonomy" id="994334"/>
    <lineage>
        <taxon>Eukaryota</taxon>
        <taxon>Fungi</taxon>
        <taxon>Fungi incertae sedis</taxon>
        <taxon>Mucoromycota</taxon>
        <taxon>Mucoromycotina</taxon>
        <taxon>Endogonomycetes</taxon>
        <taxon>Endogonales</taxon>
        <taxon>Endogonaceae</taxon>
        <taxon>Jimgerdemannia</taxon>
    </lineage>
</organism>
<feature type="compositionally biased region" description="Basic and acidic residues" evidence="1">
    <location>
        <begin position="69"/>
        <end position="80"/>
    </location>
</feature>
<feature type="compositionally biased region" description="Polar residues" evidence="1">
    <location>
        <begin position="48"/>
        <end position="68"/>
    </location>
</feature>
<reference evidence="2 3" key="1">
    <citation type="journal article" date="2018" name="New Phytol.">
        <title>Phylogenomics of Endogonaceae and evolution of mycorrhizas within Mucoromycota.</title>
        <authorList>
            <person name="Chang Y."/>
            <person name="Desiro A."/>
            <person name="Na H."/>
            <person name="Sandor L."/>
            <person name="Lipzen A."/>
            <person name="Clum A."/>
            <person name="Barry K."/>
            <person name="Grigoriev I.V."/>
            <person name="Martin F.M."/>
            <person name="Stajich J.E."/>
            <person name="Smith M.E."/>
            <person name="Bonito G."/>
            <person name="Spatafora J.W."/>
        </authorList>
    </citation>
    <scope>NUCLEOTIDE SEQUENCE [LARGE SCALE GENOMIC DNA]</scope>
    <source>
        <strain evidence="2 3">GMNB39</strain>
    </source>
</reference>
<evidence type="ECO:0000313" key="2">
    <source>
        <dbReference type="EMBL" id="RUP44229.1"/>
    </source>
</evidence>
<evidence type="ECO:0000256" key="1">
    <source>
        <dbReference type="SAM" id="MobiDB-lite"/>
    </source>
</evidence>
<comment type="caution">
    <text evidence="2">The sequence shown here is derived from an EMBL/GenBank/DDBJ whole genome shotgun (WGS) entry which is preliminary data.</text>
</comment>
<dbReference type="EMBL" id="RBNI01009306">
    <property type="protein sequence ID" value="RUP44229.1"/>
    <property type="molecule type" value="Genomic_DNA"/>
</dbReference>
<proteinExistence type="predicted"/>
<keyword evidence="3" id="KW-1185">Reference proteome</keyword>
<dbReference type="Proteomes" id="UP000268093">
    <property type="component" value="Unassembled WGS sequence"/>
</dbReference>
<feature type="region of interest" description="Disordered" evidence="1">
    <location>
        <begin position="48"/>
        <end position="86"/>
    </location>
</feature>
<gene>
    <name evidence="2" type="ORF">BC936DRAFT_149738</name>
</gene>
<dbReference type="AlphaFoldDB" id="A0A433D066"/>
<accession>A0A433D066</accession>
<sequence length="122" mass="13193">MLKGVRWPSKPATTPAVKFYSAPKAASAISANLLLTLLQPSRNFSQEQQVNTSLATEKAPTTTLTEALSTKEKPAARDKSVTAQPEAASVTLPGLHRSAGVSYFESDLDVCVGRFYFRSNEF</sequence>
<protein>
    <submittedName>
        <fullName evidence="2">Uncharacterized protein</fullName>
    </submittedName>
</protein>